<sequence length="129" mass="15190">MNFKPEELTLIKESVLLPFLLPIVDRNLREMEEDKNGGAFMRQLYISSGNLLYREIESDIRKIKQTLRSTGIRVWENESKRDNQTRYYSYSRGGYEGELTILRNLVRGEIAARLKGYMNRLEQSLRAVK</sequence>
<reference evidence="1 2" key="1">
    <citation type="submission" date="2018-12" db="EMBL/GenBank/DDBJ databases">
        <title>Bacillus ochoae sp. nov., Paenibacillus whitsoniae sp. nov., Paenibacillus spiritus sp. nov. Isolated from the Mars Exploration Rover during spacecraft assembly.</title>
        <authorList>
            <person name="Seuylemezian A."/>
            <person name="Vaishampayan P."/>
        </authorList>
    </citation>
    <scope>NUCLEOTIDE SEQUENCE [LARGE SCALE GENOMIC DNA]</scope>
    <source>
        <strain evidence="1 2">MER 54</strain>
    </source>
</reference>
<dbReference type="Proteomes" id="UP000276128">
    <property type="component" value="Unassembled WGS sequence"/>
</dbReference>
<dbReference type="Pfam" id="PF26325">
    <property type="entry name" value="YhjD"/>
    <property type="match status" value="1"/>
</dbReference>
<dbReference type="InterPro" id="IPR058600">
    <property type="entry name" value="YhjD-like"/>
</dbReference>
<name>A0A430J7E9_9BACL</name>
<dbReference type="EMBL" id="RXHU01000082">
    <property type="protein sequence ID" value="RTE05475.1"/>
    <property type="molecule type" value="Genomic_DNA"/>
</dbReference>
<dbReference type="RefSeq" id="WP_126143947.1">
    <property type="nucleotide sequence ID" value="NZ_RXHU01000082.1"/>
</dbReference>
<gene>
    <name evidence="1" type="ORF">EJQ19_24945</name>
</gene>
<keyword evidence="2" id="KW-1185">Reference proteome</keyword>
<proteinExistence type="predicted"/>
<protein>
    <submittedName>
        <fullName evidence="1">Uncharacterized protein</fullName>
    </submittedName>
</protein>
<comment type="caution">
    <text evidence="1">The sequence shown here is derived from an EMBL/GenBank/DDBJ whole genome shotgun (WGS) entry which is preliminary data.</text>
</comment>
<dbReference type="AlphaFoldDB" id="A0A430J7E9"/>
<accession>A0A430J7E9</accession>
<evidence type="ECO:0000313" key="1">
    <source>
        <dbReference type="EMBL" id="RTE05475.1"/>
    </source>
</evidence>
<dbReference type="OrthoDB" id="2644100at2"/>
<organism evidence="1 2">
    <name type="scientific">Paenibacillus whitsoniae</name>
    <dbReference type="NCBI Taxonomy" id="2496558"/>
    <lineage>
        <taxon>Bacteria</taxon>
        <taxon>Bacillati</taxon>
        <taxon>Bacillota</taxon>
        <taxon>Bacilli</taxon>
        <taxon>Bacillales</taxon>
        <taxon>Paenibacillaceae</taxon>
        <taxon>Paenibacillus</taxon>
    </lineage>
</organism>
<evidence type="ECO:0000313" key="2">
    <source>
        <dbReference type="Proteomes" id="UP000276128"/>
    </source>
</evidence>